<dbReference type="EMBL" id="VUAA01000095">
    <property type="protein sequence ID" value="KAA1252375.1"/>
    <property type="molecule type" value="Genomic_DNA"/>
</dbReference>
<reference evidence="2 3" key="1">
    <citation type="submission" date="2019-09" db="EMBL/GenBank/DDBJ databases">
        <authorList>
            <person name="Kritzky A."/>
            <person name="Schelkanova E.Y."/>
            <person name="Alkhova Z.V."/>
            <person name="Smirnova N.I."/>
        </authorList>
    </citation>
    <scope>NUCLEOTIDE SEQUENCE [LARGE SCALE GENOMIC DNA]</scope>
    <source>
        <strain evidence="2 3">M1526</strain>
    </source>
</reference>
<evidence type="ECO:0000256" key="1">
    <source>
        <dbReference type="SAM" id="Phobius"/>
    </source>
</evidence>
<protein>
    <recommendedName>
        <fullName evidence="4">DUF4760 domain-containing protein</fullName>
    </recommendedName>
</protein>
<dbReference type="AlphaFoldDB" id="A0A5Q6PBW1"/>
<feature type="transmembrane region" description="Helical" evidence="1">
    <location>
        <begin position="31"/>
        <end position="55"/>
    </location>
</feature>
<evidence type="ECO:0008006" key="4">
    <source>
        <dbReference type="Google" id="ProtNLM"/>
    </source>
</evidence>
<proteinExistence type="predicted"/>
<keyword evidence="1" id="KW-1133">Transmembrane helix</keyword>
<dbReference type="RefSeq" id="WP_149609317.1">
    <property type="nucleotide sequence ID" value="NZ_JAWWVO010000025.1"/>
</dbReference>
<comment type="caution">
    <text evidence="2">The sequence shown here is derived from an EMBL/GenBank/DDBJ whole genome shotgun (WGS) entry which is preliminary data.</text>
</comment>
<dbReference type="Proteomes" id="UP000323225">
    <property type="component" value="Unassembled WGS sequence"/>
</dbReference>
<gene>
    <name evidence="2" type="ORF">F0M16_23365</name>
</gene>
<evidence type="ECO:0000313" key="3">
    <source>
        <dbReference type="Proteomes" id="UP000323225"/>
    </source>
</evidence>
<keyword evidence="1" id="KW-0472">Membrane</keyword>
<keyword evidence="1" id="KW-0812">Transmembrane</keyword>
<sequence>MKDRVVITCCILLVLAGMIIGININLSAQVTSFLSTTATILGGFVTVIAFIWAFITYTDWKKAQKNSEYESIIELGKSAHMLLTSTTYLFEVMGVIKHQFEKMTDLEHKLRDGKIDHSVAMFEKSYERYSDARAAVDFLDNKSCSNKDYEELDELIVVIIDWFWMFRYQSVEATWVVGEKLEKSTKIHAGVVVPDTQKEFMSSIGVKSSVAPYQYHDAFSNQINIKIKRLLHKVATN</sequence>
<name>A0A5Q6PBW1_VIBCL</name>
<evidence type="ECO:0000313" key="2">
    <source>
        <dbReference type="EMBL" id="KAA1252375.1"/>
    </source>
</evidence>
<accession>A0A5Q6PBW1</accession>
<organism evidence="2 3">
    <name type="scientific">Vibrio cholerae</name>
    <dbReference type="NCBI Taxonomy" id="666"/>
    <lineage>
        <taxon>Bacteria</taxon>
        <taxon>Pseudomonadati</taxon>
        <taxon>Pseudomonadota</taxon>
        <taxon>Gammaproteobacteria</taxon>
        <taxon>Vibrionales</taxon>
        <taxon>Vibrionaceae</taxon>
        <taxon>Vibrio</taxon>
    </lineage>
</organism>